<dbReference type="GO" id="GO:0043596">
    <property type="term" value="C:nuclear replication fork"/>
    <property type="evidence" value="ECO:0007669"/>
    <property type="project" value="TreeGrafter"/>
</dbReference>
<evidence type="ECO:0000259" key="10">
    <source>
        <dbReference type="Pfam" id="PF22379"/>
    </source>
</evidence>
<feature type="compositionally biased region" description="Basic and acidic residues" evidence="8">
    <location>
        <begin position="720"/>
        <end position="735"/>
    </location>
</feature>
<organism evidence="11 12">
    <name type="scientific">Lojkania enalia</name>
    <dbReference type="NCBI Taxonomy" id="147567"/>
    <lineage>
        <taxon>Eukaryota</taxon>
        <taxon>Fungi</taxon>
        <taxon>Dikarya</taxon>
        <taxon>Ascomycota</taxon>
        <taxon>Pezizomycotina</taxon>
        <taxon>Dothideomycetes</taxon>
        <taxon>Pleosporomycetidae</taxon>
        <taxon>Pleosporales</taxon>
        <taxon>Pleosporales incertae sedis</taxon>
        <taxon>Lojkania</taxon>
    </lineage>
</organism>
<dbReference type="Pfam" id="PF22379">
    <property type="entry name" value="OB_MCM10"/>
    <property type="match status" value="1"/>
</dbReference>
<gene>
    <name evidence="11" type="ORF">CC78DRAFT_565798</name>
</gene>
<dbReference type="AlphaFoldDB" id="A0A9P4KHT5"/>
<feature type="compositionally biased region" description="Low complexity" evidence="8">
    <location>
        <begin position="234"/>
        <end position="254"/>
    </location>
</feature>
<feature type="region of interest" description="Disordered" evidence="8">
    <location>
        <begin position="393"/>
        <end position="413"/>
    </location>
</feature>
<evidence type="ECO:0000259" key="9">
    <source>
        <dbReference type="Pfam" id="PF09329"/>
    </source>
</evidence>
<feature type="compositionally biased region" description="Low complexity" evidence="8">
    <location>
        <begin position="295"/>
        <end position="306"/>
    </location>
</feature>
<feature type="domain" description="MCM10 OB-fold" evidence="10">
    <location>
        <begin position="333"/>
        <end position="473"/>
    </location>
</feature>
<evidence type="ECO:0000256" key="5">
    <source>
        <dbReference type="ARBA" id="ARBA00022771"/>
    </source>
</evidence>
<feature type="region of interest" description="Disordered" evidence="8">
    <location>
        <begin position="85"/>
        <end position="306"/>
    </location>
</feature>
<feature type="region of interest" description="Disordered" evidence="8">
    <location>
        <begin position="635"/>
        <end position="667"/>
    </location>
</feature>
<evidence type="ECO:0000256" key="7">
    <source>
        <dbReference type="ARBA" id="ARBA00023242"/>
    </source>
</evidence>
<dbReference type="InterPro" id="IPR015408">
    <property type="entry name" value="Znf_Mcm10/DnaG"/>
</dbReference>
<dbReference type="GO" id="GO:0006270">
    <property type="term" value="P:DNA replication initiation"/>
    <property type="evidence" value="ECO:0007669"/>
    <property type="project" value="InterPro"/>
</dbReference>
<dbReference type="PANTHER" id="PTHR13454:SF11">
    <property type="entry name" value="PROTEIN MCM10 HOMOLOG"/>
    <property type="match status" value="1"/>
</dbReference>
<feature type="compositionally biased region" description="Basic and acidic residues" evidence="8">
    <location>
        <begin position="192"/>
        <end position="224"/>
    </location>
</feature>
<dbReference type="GO" id="GO:0003697">
    <property type="term" value="F:single-stranded DNA binding"/>
    <property type="evidence" value="ECO:0007669"/>
    <property type="project" value="InterPro"/>
</dbReference>
<evidence type="ECO:0000313" key="11">
    <source>
        <dbReference type="EMBL" id="KAF2268008.1"/>
    </source>
</evidence>
<dbReference type="GO" id="GO:0003688">
    <property type="term" value="F:DNA replication origin binding"/>
    <property type="evidence" value="ECO:0007669"/>
    <property type="project" value="TreeGrafter"/>
</dbReference>
<evidence type="ECO:0008006" key="13">
    <source>
        <dbReference type="Google" id="ProtNLM"/>
    </source>
</evidence>
<dbReference type="GO" id="GO:0008270">
    <property type="term" value="F:zinc ion binding"/>
    <property type="evidence" value="ECO:0007669"/>
    <property type="project" value="UniProtKB-KW"/>
</dbReference>
<dbReference type="EMBL" id="ML986588">
    <property type="protein sequence ID" value="KAF2268008.1"/>
    <property type="molecule type" value="Genomic_DNA"/>
</dbReference>
<evidence type="ECO:0000256" key="2">
    <source>
        <dbReference type="ARBA" id="ARBA00009679"/>
    </source>
</evidence>
<keyword evidence="5" id="KW-0863">Zinc-finger</keyword>
<accession>A0A9P4KHT5</accession>
<comment type="caution">
    <text evidence="11">The sequence shown here is derived from an EMBL/GenBank/DDBJ whole genome shotgun (WGS) entry which is preliminary data.</text>
</comment>
<feature type="compositionally biased region" description="Basic and acidic residues" evidence="8">
    <location>
        <begin position="116"/>
        <end position="125"/>
    </location>
</feature>
<comment type="subcellular location">
    <subcellularLocation>
        <location evidence="1">Nucleus</location>
    </subcellularLocation>
</comment>
<dbReference type="InterPro" id="IPR055065">
    <property type="entry name" value="OB_MCM10"/>
</dbReference>
<reference evidence="12" key="1">
    <citation type="journal article" date="2020" name="Stud. Mycol.">
        <title>101 Dothideomycetes genomes: A test case for predicting lifestyles and emergence of pathogens.</title>
        <authorList>
            <person name="Haridas S."/>
            <person name="Albert R."/>
            <person name="Binder M."/>
            <person name="Bloem J."/>
            <person name="LaButti K."/>
            <person name="Salamov A."/>
            <person name="Andreopoulos B."/>
            <person name="Baker S."/>
            <person name="Barry K."/>
            <person name="Bills G."/>
            <person name="Bluhm B."/>
            <person name="Cannon C."/>
            <person name="Castanera R."/>
            <person name="Culley D."/>
            <person name="Daum C."/>
            <person name="Ezra D."/>
            <person name="Gonzalez J."/>
            <person name="Henrissat B."/>
            <person name="Kuo A."/>
            <person name="Liang C."/>
            <person name="Lipzen A."/>
            <person name="Lutzoni F."/>
            <person name="Magnuson J."/>
            <person name="Mondo S."/>
            <person name="Nolan M."/>
            <person name="Ohm R."/>
            <person name="Pangilinan J."/>
            <person name="Park H.-J."/>
            <person name="Ramirez L."/>
            <person name="Alfaro M."/>
            <person name="Sun H."/>
            <person name="Tritt A."/>
            <person name="Yoshinaga Y."/>
            <person name="Zwiers L.-H."/>
            <person name="Turgeon B."/>
            <person name="Goodwin S."/>
            <person name="Spatafora J."/>
            <person name="Crous P."/>
            <person name="Grigoriev I."/>
        </authorList>
    </citation>
    <scope>NUCLEOTIDE SEQUENCE [LARGE SCALE GENOMIC DNA]</scope>
    <source>
        <strain evidence="12">CBS 304.66</strain>
    </source>
</reference>
<dbReference type="InterPro" id="IPR012340">
    <property type="entry name" value="NA-bd_OB-fold"/>
</dbReference>
<feature type="compositionally biased region" description="Polar residues" evidence="8">
    <location>
        <begin position="180"/>
        <end position="189"/>
    </location>
</feature>
<dbReference type="OrthoDB" id="202825at2759"/>
<evidence type="ECO:0000256" key="4">
    <source>
        <dbReference type="ARBA" id="ARBA00022723"/>
    </source>
</evidence>
<evidence type="ECO:0000256" key="6">
    <source>
        <dbReference type="ARBA" id="ARBA00022833"/>
    </source>
</evidence>
<evidence type="ECO:0000256" key="3">
    <source>
        <dbReference type="ARBA" id="ARBA00022705"/>
    </source>
</evidence>
<dbReference type="Gene3D" id="2.40.50.140">
    <property type="entry name" value="Nucleic acid-binding proteins"/>
    <property type="match status" value="1"/>
</dbReference>
<dbReference type="InterPro" id="IPR040184">
    <property type="entry name" value="Mcm10"/>
</dbReference>
<dbReference type="PANTHER" id="PTHR13454">
    <property type="entry name" value="PROTEIN MCM10 HOMOLOG"/>
    <property type="match status" value="1"/>
</dbReference>
<comment type="similarity">
    <text evidence="2">Belongs to the MCM10 family.</text>
</comment>
<dbReference type="Pfam" id="PF09329">
    <property type="entry name" value="zf-primase"/>
    <property type="match status" value="1"/>
</dbReference>
<dbReference type="FunFam" id="2.40.50.140:FF:000174">
    <property type="entry name" value="DNA replication licensing factor mcm10"/>
    <property type="match status" value="1"/>
</dbReference>
<proteinExistence type="inferred from homology"/>
<keyword evidence="6" id="KW-0862">Zinc</keyword>
<evidence type="ECO:0000256" key="1">
    <source>
        <dbReference type="ARBA" id="ARBA00004123"/>
    </source>
</evidence>
<name>A0A9P4KHT5_9PLEO</name>
<feature type="region of interest" description="Disordered" evidence="8">
    <location>
        <begin position="1"/>
        <end position="70"/>
    </location>
</feature>
<keyword evidence="12" id="KW-1185">Reference proteome</keyword>
<evidence type="ECO:0000256" key="8">
    <source>
        <dbReference type="SAM" id="MobiDB-lite"/>
    </source>
</evidence>
<protein>
    <recommendedName>
        <fullName evidence="13">Zinc finger Mcm10/DnaG-type domain-containing protein</fullName>
    </recommendedName>
</protein>
<keyword evidence="7" id="KW-0539">Nucleus</keyword>
<sequence length="778" mass="85563">MIVRESPKSGVRNQPQNWPPKSPHEALLSSPSGRKKYERQRERNSVSPSPIKRRPLSRAQPDDVDDQDEETLELELKAIQAKLKLKKLQKARQAANQANEGREHLSSRPNTAPGIRRTEVPKLKPEVQVPVSPIRNRREPEQQKSPARVLLGIDKGLRAQDVSLKRAASFSSRSGRDTYESISRANSSRALEAPRGKSFSERIAESRTKDKEREEKQARIEKSRSQGFGLKNISGLRDSASSRSGSSLSSGTGALQEPPLTSAEPTKIRSEGDLRSASMPRPTSSFSSKPTNTRAPSAASQASSSTFRSAASSKYAEIANRDNSAEVVSFESFSSLHLKSRDMQHTSLTRILEGKTVFTIPQLLKVVKAPDYDPPDIENDYVVMGIIASKSNPLTPKNARREQTTSNSEPEAHQTGKFMVIRLTDLKWELDLFLFDTGFSQFWKLPIGTLIAVLNPEIMRPRSRDSGKFSLKLGSSDDTVLEVGTARDLDFCHALRKDGKECGQWIDGRKTEFCSFHIELQVEKSKRGRMEVNTMTGFGRGPGGSGKYGMFGGLGRGGGVKKEELKREGLFHDKLLHETVYIAPGAGSAAKLLDEEDIGFERGASRSELHRKRLAEKEKERELAKKLGEIGTGAGSDYMRLKGSDTRSLPTCGDASPMGVGSKEKPEASDDFLDLLDKKAEDVSLAPAKRKRIISGKSIASNDPIGWGGAFKRGLLLSPTKDKNTSAQEKRDASPAKKRARLLLPEKGIREPGRESLGGLDVGLIAAMEEDDDDLEIV</sequence>
<keyword evidence="3" id="KW-0235">DNA replication</keyword>
<feature type="domain" description="Zinc finger Mcm10/DnaG-type" evidence="9">
    <location>
        <begin position="484"/>
        <end position="529"/>
    </location>
</feature>
<evidence type="ECO:0000313" key="12">
    <source>
        <dbReference type="Proteomes" id="UP000800093"/>
    </source>
</evidence>
<keyword evidence="4" id="KW-0479">Metal-binding</keyword>
<dbReference type="Proteomes" id="UP000800093">
    <property type="component" value="Unassembled WGS sequence"/>
</dbReference>
<feature type="compositionally biased region" description="Polar residues" evidence="8">
    <location>
        <begin position="281"/>
        <end position="294"/>
    </location>
</feature>
<feature type="region of interest" description="Disordered" evidence="8">
    <location>
        <begin position="717"/>
        <end position="755"/>
    </location>
</feature>